<sequence>MLKAGEYSPNNPLVRGERGTGDALLGLGEYERRRNTLRKLRQQQYREYLDQAEVMKTIVIPSAVNNNASDYVFGFDILIRTDRIAWYSKVQKLQKSRSTSGILVLDHVTAHLFIMSWSSLIVNHLVF</sequence>
<gene>
    <name evidence="1" type="ORF">MSG28_012802</name>
</gene>
<reference evidence="1 2" key="1">
    <citation type="journal article" date="2022" name="Genome Biol. Evol.">
        <title>The Spruce Budworm Genome: Reconstructing the Evolutionary History of Antifreeze Proteins.</title>
        <authorList>
            <person name="Beliveau C."/>
            <person name="Gagne P."/>
            <person name="Picq S."/>
            <person name="Vernygora O."/>
            <person name="Keeling C.I."/>
            <person name="Pinkney K."/>
            <person name="Doucet D."/>
            <person name="Wen F."/>
            <person name="Johnston J.S."/>
            <person name="Maaroufi H."/>
            <person name="Boyle B."/>
            <person name="Laroche J."/>
            <person name="Dewar K."/>
            <person name="Juretic N."/>
            <person name="Blackburn G."/>
            <person name="Nisole A."/>
            <person name="Brunet B."/>
            <person name="Brandao M."/>
            <person name="Lumley L."/>
            <person name="Duan J."/>
            <person name="Quan G."/>
            <person name="Lucarotti C.J."/>
            <person name="Roe A.D."/>
            <person name="Sperling F.A.H."/>
            <person name="Levesque R.C."/>
            <person name="Cusson M."/>
        </authorList>
    </citation>
    <scope>NUCLEOTIDE SEQUENCE [LARGE SCALE GENOMIC DNA]</scope>
    <source>
        <strain evidence="1">Glfc:IPQL:Cfum</strain>
    </source>
</reference>
<protein>
    <submittedName>
        <fullName evidence="1">Uncharacterized protein</fullName>
    </submittedName>
</protein>
<keyword evidence="2" id="KW-1185">Reference proteome</keyword>
<dbReference type="EMBL" id="CM046122">
    <property type="protein sequence ID" value="KAI8423780.1"/>
    <property type="molecule type" value="Genomic_DNA"/>
</dbReference>
<name>A0ACC0JI35_CHOFU</name>
<proteinExistence type="predicted"/>
<evidence type="ECO:0000313" key="2">
    <source>
        <dbReference type="Proteomes" id="UP001064048"/>
    </source>
</evidence>
<evidence type="ECO:0000313" key="1">
    <source>
        <dbReference type="EMBL" id="KAI8423780.1"/>
    </source>
</evidence>
<organism evidence="1 2">
    <name type="scientific">Choristoneura fumiferana</name>
    <name type="common">Spruce budworm moth</name>
    <name type="synonym">Archips fumiferana</name>
    <dbReference type="NCBI Taxonomy" id="7141"/>
    <lineage>
        <taxon>Eukaryota</taxon>
        <taxon>Metazoa</taxon>
        <taxon>Ecdysozoa</taxon>
        <taxon>Arthropoda</taxon>
        <taxon>Hexapoda</taxon>
        <taxon>Insecta</taxon>
        <taxon>Pterygota</taxon>
        <taxon>Neoptera</taxon>
        <taxon>Endopterygota</taxon>
        <taxon>Lepidoptera</taxon>
        <taxon>Glossata</taxon>
        <taxon>Ditrysia</taxon>
        <taxon>Tortricoidea</taxon>
        <taxon>Tortricidae</taxon>
        <taxon>Tortricinae</taxon>
        <taxon>Choristoneura</taxon>
    </lineage>
</organism>
<comment type="caution">
    <text evidence="1">The sequence shown here is derived from an EMBL/GenBank/DDBJ whole genome shotgun (WGS) entry which is preliminary data.</text>
</comment>
<dbReference type="Proteomes" id="UP001064048">
    <property type="component" value="Chromosome 22"/>
</dbReference>
<accession>A0ACC0JI35</accession>